<keyword evidence="2" id="KW-1185">Reference proteome</keyword>
<name>A0ABQ9XTY6_9EUKA</name>
<organism evidence="1 2">
    <name type="scientific">Blattamonas nauphoetae</name>
    <dbReference type="NCBI Taxonomy" id="2049346"/>
    <lineage>
        <taxon>Eukaryota</taxon>
        <taxon>Metamonada</taxon>
        <taxon>Preaxostyla</taxon>
        <taxon>Oxymonadida</taxon>
        <taxon>Blattamonas</taxon>
    </lineage>
</organism>
<comment type="caution">
    <text evidence="1">The sequence shown here is derived from an EMBL/GenBank/DDBJ whole genome shotgun (WGS) entry which is preliminary data.</text>
</comment>
<evidence type="ECO:0000313" key="2">
    <source>
        <dbReference type="Proteomes" id="UP001281761"/>
    </source>
</evidence>
<dbReference type="InterPro" id="IPR016024">
    <property type="entry name" value="ARM-type_fold"/>
</dbReference>
<protein>
    <submittedName>
        <fullName evidence="1">Uncharacterized protein</fullName>
    </submittedName>
</protein>
<dbReference type="SUPFAM" id="SSF48371">
    <property type="entry name" value="ARM repeat"/>
    <property type="match status" value="1"/>
</dbReference>
<accession>A0ABQ9XTY6</accession>
<proteinExistence type="predicted"/>
<sequence>MRRGCVVTGRTAGDTAVPVESTATEAATDDERVSSFSMDCSPFVNWQYNRNKSGHGKAVIFRSLAATLKLQPALDDSLEEKAVEFLEYVDPRTRLSADDFLSSFSSNTGDSSTAFVQCIAVLISSSSQDIATAAMEMLISLVRICSDKLLLTLVQADLIPHLITTLNPLSLSFAKTEDIHKCLLLSITKSLGLSTPNGLTELGIEEDTEQQNVHETVLKQVLVPSEKYIWHLCVNRYSIVDGSQSMYVMEFLPLLLRICAYYEPTMEFVLHMPVCLTIPSCLTFFEIDGPNFYFLSLMVAVQQEWNKKRGQVRQMWKTMLRMLRMEGLEDVIEEKLRNDTSSAYGGWIVINSIEWNTLLVWENSIQANGVSVERDWGD</sequence>
<reference evidence="1 2" key="1">
    <citation type="journal article" date="2022" name="bioRxiv">
        <title>Genomics of Preaxostyla Flagellates Illuminates Evolutionary Transitions and the Path Towards Mitochondrial Loss.</title>
        <authorList>
            <person name="Novak L.V.F."/>
            <person name="Treitli S.C."/>
            <person name="Pyrih J."/>
            <person name="Halakuc P."/>
            <person name="Pipaliya S.V."/>
            <person name="Vacek V."/>
            <person name="Brzon O."/>
            <person name="Soukal P."/>
            <person name="Eme L."/>
            <person name="Dacks J.B."/>
            <person name="Karnkowska A."/>
            <person name="Elias M."/>
            <person name="Hampl V."/>
        </authorList>
    </citation>
    <scope>NUCLEOTIDE SEQUENCE [LARGE SCALE GENOMIC DNA]</scope>
    <source>
        <strain evidence="1">NAU3</strain>
        <tissue evidence="1">Gut</tissue>
    </source>
</reference>
<dbReference type="Proteomes" id="UP001281761">
    <property type="component" value="Unassembled WGS sequence"/>
</dbReference>
<dbReference type="EMBL" id="JARBJD010000072">
    <property type="protein sequence ID" value="KAK2954939.1"/>
    <property type="molecule type" value="Genomic_DNA"/>
</dbReference>
<gene>
    <name evidence="1" type="ORF">BLNAU_10079</name>
</gene>
<evidence type="ECO:0000313" key="1">
    <source>
        <dbReference type="EMBL" id="KAK2954939.1"/>
    </source>
</evidence>